<evidence type="ECO:0000256" key="3">
    <source>
        <dbReference type="ARBA" id="ARBA00022679"/>
    </source>
</evidence>
<feature type="domain" description="Nucleotidyl transferase" evidence="6">
    <location>
        <begin position="10"/>
        <end position="327"/>
    </location>
</feature>
<dbReference type="PANTHER" id="PTHR43197:SF1">
    <property type="entry name" value="UTP--GLUCOSE-1-PHOSPHATE URIDYLYLTRANSFERASE"/>
    <property type="match status" value="1"/>
</dbReference>
<dbReference type="InterPro" id="IPR005771">
    <property type="entry name" value="GalU_uridylyltTrfase_bac/arc"/>
</dbReference>
<evidence type="ECO:0000313" key="7">
    <source>
        <dbReference type="EMBL" id="KAG2382873.1"/>
    </source>
</evidence>
<dbReference type="SUPFAM" id="SSF53448">
    <property type="entry name" value="Nucleotide-diphospho-sugar transferases"/>
    <property type="match status" value="1"/>
</dbReference>
<comment type="catalytic activity">
    <reaction evidence="5">
        <text>alpha-D-glucose 1-phosphate + UTP + H(+) = UDP-alpha-D-glucose + diphosphate</text>
        <dbReference type="Rhea" id="RHEA:19889"/>
        <dbReference type="ChEBI" id="CHEBI:15378"/>
        <dbReference type="ChEBI" id="CHEBI:33019"/>
        <dbReference type="ChEBI" id="CHEBI:46398"/>
        <dbReference type="ChEBI" id="CHEBI:58601"/>
        <dbReference type="ChEBI" id="CHEBI:58885"/>
        <dbReference type="EC" id="2.7.7.9"/>
    </reaction>
</comment>
<dbReference type="EMBL" id="PYSW02000022">
    <property type="protein sequence ID" value="KAG2382873.1"/>
    <property type="molecule type" value="Genomic_DNA"/>
</dbReference>
<dbReference type="InterPro" id="IPR005835">
    <property type="entry name" value="NTP_transferase_dom"/>
</dbReference>
<evidence type="ECO:0000256" key="5">
    <source>
        <dbReference type="ARBA" id="ARBA00048128"/>
    </source>
</evidence>
<evidence type="ECO:0000313" key="8">
    <source>
        <dbReference type="Proteomes" id="UP000816034"/>
    </source>
</evidence>
<gene>
    <name evidence="7" type="ORF">C9374_004840</name>
</gene>
<dbReference type="Proteomes" id="UP000816034">
    <property type="component" value="Unassembled WGS sequence"/>
</dbReference>
<accession>A0AA88GRM1</accession>
<keyword evidence="4" id="KW-0548">Nucleotidyltransferase</keyword>
<dbReference type="GO" id="GO:0003983">
    <property type="term" value="F:UTP:glucose-1-phosphate uridylyltransferase activity"/>
    <property type="evidence" value="ECO:0007669"/>
    <property type="project" value="UniProtKB-EC"/>
</dbReference>
<organism evidence="7 8">
    <name type="scientific">Naegleria lovaniensis</name>
    <name type="common">Amoeba</name>
    <dbReference type="NCBI Taxonomy" id="51637"/>
    <lineage>
        <taxon>Eukaryota</taxon>
        <taxon>Discoba</taxon>
        <taxon>Heterolobosea</taxon>
        <taxon>Tetramitia</taxon>
        <taxon>Eutetramitia</taxon>
        <taxon>Vahlkampfiidae</taxon>
        <taxon>Naegleria</taxon>
    </lineage>
</organism>
<reference evidence="7 8" key="1">
    <citation type="journal article" date="2018" name="BMC Genomics">
        <title>The genome of Naegleria lovaniensis, the basis for a comparative approach to unravel pathogenicity factors of the human pathogenic amoeba N. fowleri.</title>
        <authorList>
            <person name="Liechti N."/>
            <person name="Schurch N."/>
            <person name="Bruggmann R."/>
            <person name="Wittwer M."/>
        </authorList>
    </citation>
    <scope>NUCLEOTIDE SEQUENCE [LARGE SCALE GENOMIC DNA]</scope>
    <source>
        <strain evidence="7 8">ATCC 30569</strain>
    </source>
</reference>
<protein>
    <recommendedName>
        <fullName evidence="2">UTP--glucose-1-phosphate uridylyltransferase</fullName>
        <ecNumber evidence="2">2.7.7.9</ecNumber>
    </recommendedName>
</protein>
<dbReference type="InterPro" id="IPR029044">
    <property type="entry name" value="Nucleotide-diphossugar_trans"/>
</dbReference>
<comment type="caution">
    <text evidence="7">The sequence shown here is derived from an EMBL/GenBank/DDBJ whole genome shotgun (WGS) entry which is preliminary data.</text>
</comment>
<dbReference type="Pfam" id="PF00483">
    <property type="entry name" value="NTP_transferase"/>
    <property type="match status" value="1"/>
</dbReference>
<evidence type="ECO:0000256" key="1">
    <source>
        <dbReference type="ARBA" id="ARBA00006890"/>
    </source>
</evidence>
<dbReference type="RefSeq" id="XP_044548552.1">
    <property type="nucleotide sequence ID" value="XM_044694524.1"/>
</dbReference>
<evidence type="ECO:0000259" key="6">
    <source>
        <dbReference type="Pfam" id="PF00483"/>
    </source>
</evidence>
<keyword evidence="8" id="KW-1185">Reference proteome</keyword>
<dbReference type="Gene3D" id="3.90.550.10">
    <property type="entry name" value="Spore Coat Polysaccharide Biosynthesis Protein SpsA, Chain A"/>
    <property type="match status" value="1"/>
</dbReference>
<evidence type="ECO:0000256" key="2">
    <source>
        <dbReference type="ARBA" id="ARBA00012415"/>
    </source>
</evidence>
<comment type="similarity">
    <text evidence="1">Belongs to the UDPGP type 2 family.</text>
</comment>
<keyword evidence="3" id="KW-0808">Transferase</keyword>
<dbReference type="GeneID" id="68097295"/>
<dbReference type="AlphaFoldDB" id="A0AA88GRM1"/>
<dbReference type="GO" id="GO:0006011">
    <property type="term" value="P:UDP-alpha-D-glucose metabolic process"/>
    <property type="evidence" value="ECO:0007669"/>
    <property type="project" value="InterPro"/>
</dbReference>
<dbReference type="EC" id="2.7.7.9" evidence="2"/>
<proteinExistence type="inferred from homology"/>
<dbReference type="PANTHER" id="PTHR43197">
    <property type="entry name" value="UTP--GLUCOSE-1-PHOSPHATE URIDYLYLTRANSFERASE"/>
    <property type="match status" value="1"/>
</dbReference>
<name>A0AA88GRM1_NAELO</name>
<sequence length="332" mass="37865">MLKQHLTKIIIPIAGYGTRMFPASKVIPKALFPVLDPKDNLCKPILLIIIEHAVEALLSEQPDISMKDIQICIILQENQKPLIEEFFFAPCPFSMENKPQELKDSWNSIQNIAKQLRFIIQKEQLGFGHAVLCCEESFITEPNEAFLVLLGDHIYTSRTKSGTSCLQYMIRAFKKYQKGVVSLATISEKDTFANGVLKIGDILESENHGEAIYTSLLTTIEKPTSEQSERHQLYLTEKEMQQFNITKTIADKHELICYFGIDILTSDVFKNLKDNWKNGLLHNGEVNLRDAMRPIIESGNMIGVYVKDTSRHDTGMPFEYWQSLQHYYNGGA</sequence>
<evidence type="ECO:0000256" key="4">
    <source>
        <dbReference type="ARBA" id="ARBA00022695"/>
    </source>
</evidence>